<reference evidence="7 8" key="1">
    <citation type="submission" date="2023-12" db="EMBL/GenBank/DDBJ databases">
        <title>A high-quality genome assembly for Dillenia turbinata (Dilleniales).</title>
        <authorList>
            <person name="Chanderbali A."/>
        </authorList>
    </citation>
    <scope>NUCLEOTIDE SEQUENCE [LARGE SCALE GENOMIC DNA]</scope>
    <source>
        <strain evidence="7">LSX21</strain>
        <tissue evidence="7">Leaf</tissue>
    </source>
</reference>
<dbReference type="AlphaFoldDB" id="A0AAN8VK83"/>
<evidence type="ECO:0000256" key="3">
    <source>
        <dbReference type="ARBA" id="ARBA00023163"/>
    </source>
</evidence>
<evidence type="ECO:0000313" key="7">
    <source>
        <dbReference type="EMBL" id="KAK6935695.1"/>
    </source>
</evidence>
<feature type="domain" description="HTH myb-type" evidence="6">
    <location>
        <begin position="74"/>
        <end position="134"/>
    </location>
</feature>
<comment type="caution">
    <text evidence="7">The sequence shown here is derived from an EMBL/GenBank/DDBJ whole genome shotgun (WGS) entry which is preliminary data.</text>
</comment>
<name>A0AAN8VK83_9MAGN</name>
<keyword evidence="2" id="KW-0805">Transcription regulation</keyword>
<accession>A0AAN8VK83</accession>
<dbReference type="PANTHER" id="PTHR31314">
    <property type="entry name" value="MYB FAMILY TRANSCRIPTION FACTOR PHL7-LIKE"/>
    <property type="match status" value="1"/>
</dbReference>
<evidence type="ECO:0000256" key="5">
    <source>
        <dbReference type="SAM" id="MobiDB-lite"/>
    </source>
</evidence>
<proteinExistence type="predicted"/>
<dbReference type="PROSITE" id="PS51294">
    <property type="entry name" value="HTH_MYB"/>
    <property type="match status" value="1"/>
</dbReference>
<dbReference type="Pfam" id="PF00249">
    <property type="entry name" value="Myb_DNA-binding"/>
    <property type="match status" value="1"/>
</dbReference>
<comment type="subcellular location">
    <subcellularLocation>
        <location evidence="1">Nucleus</location>
    </subcellularLocation>
</comment>
<dbReference type="Gene3D" id="1.10.10.60">
    <property type="entry name" value="Homeodomain-like"/>
    <property type="match status" value="1"/>
</dbReference>
<dbReference type="FunFam" id="1.10.10.60:FF:000002">
    <property type="entry name" value="Myb family transcription factor"/>
    <property type="match status" value="1"/>
</dbReference>
<dbReference type="SUPFAM" id="SSF46689">
    <property type="entry name" value="Homeodomain-like"/>
    <property type="match status" value="1"/>
</dbReference>
<sequence>MKTSCWKRSMKLKIEKGDDWMADPSRVCRSNDDESKPRVNESARSSSESGIAEEKSSERKGNHTDDQVVRQYVRSKIPRLRWTADLHRSFVRAVEKLGGQERATPKLILQLMNIKGLRLAHVKSHLQMYRSKKMGDHNSQDHLVHKLWQYPMLNIDRIERVLSSCNRNSMSMSCPRTDRMKIRVGAGFHDSTPHRMFPEKISANKTLLEASDQMPTVTFCDEKKHVSEEQLNKSRRRKASEIDLDLNLSLRVRETKDYDDTIGGLSLPFFFSPRNLENCSRDTDMALLKVRKIKGEETINSPRLASTLDLTL</sequence>
<keyword evidence="4" id="KW-0539">Nucleus</keyword>
<feature type="compositionally biased region" description="Basic and acidic residues" evidence="5">
    <location>
        <begin position="29"/>
        <end position="41"/>
    </location>
</feature>
<evidence type="ECO:0000259" key="6">
    <source>
        <dbReference type="PROSITE" id="PS51294"/>
    </source>
</evidence>
<dbReference type="GO" id="GO:0005634">
    <property type="term" value="C:nucleus"/>
    <property type="evidence" value="ECO:0007669"/>
    <property type="project" value="UniProtKB-SubCell"/>
</dbReference>
<dbReference type="InterPro" id="IPR009057">
    <property type="entry name" value="Homeodomain-like_sf"/>
</dbReference>
<protein>
    <submittedName>
        <fullName evidence="7">SANT/Myb domain</fullName>
    </submittedName>
</protein>
<dbReference type="InterPro" id="IPR001005">
    <property type="entry name" value="SANT/Myb"/>
</dbReference>
<keyword evidence="3" id="KW-0804">Transcription</keyword>
<evidence type="ECO:0000256" key="2">
    <source>
        <dbReference type="ARBA" id="ARBA00023015"/>
    </source>
</evidence>
<evidence type="ECO:0000313" key="8">
    <source>
        <dbReference type="Proteomes" id="UP001370490"/>
    </source>
</evidence>
<dbReference type="GO" id="GO:0003677">
    <property type="term" value="F:DNA binding"/>
    <property type="evidence" value="ECO:0007669"/>
    <property type="project" value="InterPro"/>
</dbReference>
<feature type="compositionally biased region" description="Basic and acidic residues" evidence="5">
    <location>
        <begin position="52"/>
        <end position="67"/>
    </location>
</feature>
<dbReference type="EMBL" id="JBAMMX010000007">
    <property type="protein sequence ID" value="KAK6935695.1"/>
    <property type="molecule type" value="Genomic_DNA"/>
</dbReference>
<keyword evidence="8" id="KW-1185">Reference proteome</keyword>
<organism evidence="7 8">
    <name type="scientific">Dillenia turbinata</name>
    <dbReference type="NCBI Taxonomy" id="194707"/>
    <lineage>
        <taxon>Eukaryota</taxon>
        <taxon>Viridiplantae</taxon>
        <taxon>Streptophyta</taxon>
        <taxon>Embryophyta</taxon>
        <taxon>Tracheophyta</taxon>
        <taxon>Spermatophyta</taxon>
        <taxon>Magnoliopsida</taxon>
        <taxon>eudicotyledons</taxon>
        <taxon>Gunneridae</taxon>
        <taxon>Pentapetalae</taxon>
        <taxon>Dilleniales</taxon>
        <taxon>Dilleniaceae</taxon>
        <taxon>Dillenia</taxon>
    </lineage>
</organism>
<dbReference type="InterPro" id="IPR006447">
    <property type="entry name" value="Myb_dom_plants"/>
</dbReference>
<dbReference type="InterPro" id="IPR046955">
    <property type="entry name" value="PHR1-like"/>
</dbReference>
<dbReference type="InterPro" id="IPR017930">
    <property type="entry name" value="Myb_dom"/>
</dbReference>
<evidence type="ECO:0000256" key="4">
    <source>
        <dbReference type="ARBA" id="ARBA00023242"/>
    </source>
</evidence>
<dbReference type="GO" id="GO:0003700">
    <property type="term" value="F:DNA-binding transcription factor activity"/>
    <property type="evidence" value="ECO:0007669"/>
    <property type="project" value="InterPro"/>
</dbReference>
<gene>
    <name evidence="7" type="ORF">RJ641_032725</name>
</gene>
<dbReference type="NCBIfam" id="TIGR01557">
    <property type="entry name" value="myb_SHAQKYF"/>
    <property type="match status" value="1"/>
</dbReference>
<dbReference type="Proteomes" id="UP001370490">
    <property type="component" value="Unassembled WGS sequence"/>
</dbReference>
<dbReference type="PANTHER" id="PTHR31314:SF164">
    <property type="entry name" value="HTH MYB-TYPE DOMAIN-CONTAINING PROTEIN"/>
    <property type="match status" value="1"/>
</dbReference>
<evidence type="ECO:0000256" key="1">
    <source>
        <dbReference type="ARBA" id="ARBA00004123"/>
    </source>
</evidence>
<feature type="region of interest" description="Disordered" evidence="5">
    <location>
        <begin position="22"/>
        <end position="67"/>
    </location>
</feature>